<evidence type="ECO:0000313" key="2">
    <source>
        <dbReference type="EMBL" id="PPS02325.1"/>
    </source>
</evidence>
<reference evidence="2 3" key="1">
    <citation type="submission" date="2015-01" db="EMBL/GenBank/DDBJ databases">
        <title>Genome of allotetraploid Gossypium barbadense reveals genomic plasticity and fiber elongation in cotton evolution.</title>
        <authorList>
            <person name="Chen X."/>
            <person name="Liu X."/>
            <person name="Zhao B."/>
            <person name="Zheng H."/>
            <person name="Hu Y."/>
            <person name="Lu G."/>
            <person name="Yang C."/>
            <person name="Chen J."/>
            <person name="Shan C."/>
            <person name="Zhang L."/>
            <person name="Zhou Y."/>
            <person name="Wang L."/>
            <person name="Guo W."/>
            <person name="Bai Y."/>
            <person name="Ruan J."/>
            <person name="Shangguan X."/>
            <person name="Mao Y."/>
            <person name="Jiang J."/>
            <person name="Zhu Y."/>
            <person name="Lei J."/>
            <person name="Kang H."/>
            <person name="Chen S."/>
            <person name="He X."/>
            <person name="Wang R."/>
            <person name="Wang Y."/>
            <person name="Chen J."/>
            <person name="Wang L."/>
            <person name="Yu S."/>
            <person name="Wang B."/>
            <person name="Wei J."/>
            <person name="Song S."/>
            <person name="Lu X."/>
            <person name="Gao Z."/>
            <person name="Gu W."/>
            <person name="Deng X."/>
            <person name="Ma D."/>
            <person name="Wang S."/>
            <person name="Liang W."/>
            <person name="Fang L."/>
            <person name="Cai C."/>
            <person name="Zhu X."/>
            <person name="Zhou B."/>
            <person name="Zhang Y."/>
            <person name="Chen Z."/>
            <person name="Xu S."/>
            <person name="Zhu R."/>
            <person name="Wang S."/>
            <person name="Zhang T."/>
            <person name="Zhao G."/>
        </authorList>
    </citation>
    <scope>NUCLEOTIDE SEQUENCE [LARGE SCALE GENOMIC DNA]</scope>
    <source>
        <strain evidence="3">cv. Xinhai21</strain>
        <tissue evidence="2">Leaf</tissue>
    </source>
</reference>
<evidence type="ECO:0000256" key="1">
    <source>
        <dbReference type="SAM" id="MobiDB-lite"/>
    </source>
</evidence>
<sequence length="78" mass="9034">MERGRGLLSMSTGFGQRGYRRMRIPTGVQGVLRENRSEGMKEKEERIDRGLDGMHGHFDTDSLMHFGDPKQLLWSIKR</sequence>
<accession>A0A2P5XG66</accession>
<name>A0A2P5XG66_GOSBA</name>
<proteinExistence type="predicted"/>
<dbReference type="AlphaFoldDB" id="A0A2P5XG66"/>
<evidence type="ECO:0000313" key="3">
    <source>
        <dbReference type="Proteomes" id="UP000239757"/>
    </source>
</evidence>
<dbReference type="Proteomes" id="UP000239757">
    <property type="component" value="Unassembled WGS sequence"/>
</dbReference>
<feature type="region of interest" description="Disordered" evidence="1">
    <location>
        <begin position="34"/>
        <end position="54"/>
    </location>
</feature>
<organism evidence="2 3">
    <name type="scientific">Gossypium barbadense</name>
    <name type="common">Sea Island cotton</name>
    <name type="synonym">Hibiscus barbadensis</name>
    <dbReference type="NCBI Taxonomy" id="3634"/>
    <lineage>
        <taxon>Eukaryota</taxon>
        <taxon>Viridiplantae</taxon>
        <taxon>Streptophyta</taxon>
        <taxon>Embryophyta</taxon>
        <taxon>Tracheophyta</taxon>
        <taxon>Spermatophyta</taxon>
        <taxon>Magnoliopsida</taxon>
        <taxon>eudicotyledons</taxon>
        <taxon>Gunneridae</taxon>
        <taxon>Pentapetalae</taxon>
        <taxon>rosids</taxon>
        <taxon>malvids</taxon>
        <taxon>Malvales</taxon>
        <taxon>Malvaceae</taxon>
        <taxon>Malvoideae</taxon>
        <taxon>Gossypium</taxon>
    </lineage>
</organism>
<protein>
    <submittedName>
        <fullName evidence="2">Uncharacterized protein</fullName>
    </submittedName>
</protein>
<dbReference type="EMBL" id="KZ664942">
    <property type="protein sequence ID" value="PPS02325.1"/>
    <property type="molecule type" value="Genomic_DNA"/>
</dbReference>
<gene>
    <name evidence="2" type="ORF">GOBAR_AA18339</name>
</gene>